<dbReference type="RefSeq" id="WP_074766854.1">
    <property type="nucleotide sequence ID" value="NZ_FNKP01000002.1"/>
</dbReference>
<dbReference type="Proteomes" id="UP000183487">
    <property type="component" value="Unassembled WGS sequence"/>
</dbReference>
<organism evidence="1 2">
    <name type="scientific">Paraburkholderia fungorum</name>
    <dbReference type="NCBI Taxonomy" id="134537"/>
    <lineage>
        <taxon>Bacteria</taxon>
        <taxon>Pseudomonadati</taxon>
        <taxon>Pseudomonadota</taxon>
        <taxon>Betaproteobacteria</taxon>
        <taxon>Burkholderiales</taxon>
        <taxon>Burkholderiaceae</taxon>
        <taxon>Paraburkholderia</taxon>
    </lineage>
</organism>
<gene>
    <name evidence="1" type="ORF">SAMN05443245_3419</name>
</gene>
<proteinExistence type="predicted"/>
<accession>A0A1H1H0B4</accession>
<reference evidence="2" key="1">
    <citation type="submission" date="2016-10" db="EMBL/GenBank/DDBJ databases">
        <authorList>
            <person name="Varghese N."/>
        </authorList>
    </citation>
    <scope>NUCLEOTIDE SEQUENCE [LARGE SCALE GENOMIC DNA]</scope>
    <source>
        <strain evidence="2">GAS106B</strain>
    </source>
</reference>
<protein>
    <recommendedName>
        <fullName evidence="3">DUF2591 domain-containing protein</fullName>
    </recommendedName>
</protein>
<dbReference type="EMBL" id="FNKP01000002">
    <property type="protein sequence ID" value="SDR18831.1"/>
    <property type="molecule type" value="Genomic_DNA"/>
</dbReference>
<evidence type="ECO:0008006" key="3">
    <source>
        <dbReference type="Google" id="ProtNLM"/>
    </source>
</evidence>
<dbReference type="Pfam" id="PF10765">
    <property type="entry name" value="Phage_P22_NinX"/>
    <property type="match status" value="1"/>
</dbReference>
<keyword evidence="2" id="KW-1185">Reference proteome</keyword>
<dbReference type="AlphaFoldDB" id="A0A1H1H0B4"/>
<sequence length="126" mass="14188">MNVNELKGAALDCWVARAEGFNAELVKANGMEYCRIDVETVGHQFYQPTQNPNITSPILFRQRYTLYPLDEISSKGAGTRRVWIAEAQMNPEFHDLYRDEQPMVAVCRLRVAEAIAAGIVKPDDTA</sequence>
<dbReference type="OrthoDB" id="8564427at2"/>
<dbReference type="InterPro" id="IPR019701">
    <property type="entry name" value="Phage_P22_NinX"/>
</dbReference>
<name>A0A1H1H0B4_9BURK</name>
<evidence type="ECO:0000313" key="2">
    <source>
        <dbReference type="Proteomes" id="UP000183487"/>
    </source>
</evidence>
<evidence type="ECO:0000313" key="1">
    <source>
        <dbReference type="EMBL" id="SDR18831.1"/>
    </source>
</evidence>